<dbReference type="Gene3D" id="6.10.250.3440">
    <property type="match status" value="1"/>
</dbReference>
<dbReference type="AlphaFoldDB" id="A0A7S1UD07"/>
<sequence>MSGSGVLRRPAAGMLRRRFPGAARPLLRPLSSGNPYLDGTLDDGSEAGKLDKRIEAVMNHPQATRPEYSEEEKAEHARIGRTYNVESVKWHNKMNKAIQCRIKLKNDAIANLPEEVRKLAEAAAQPEMPPQPVPIYHPSLLPFGREDAV</sequence>
<organism evidence="2">
    <name type="scientific">Phaeomonas parva</name>
    <dbReference type="NCBI Taxonomy" id="124430"/>
    <lineage>
        <taxon>Eukaryota</taxon>
        <taxon>Sar</taxon>
        <taxon>Stramenopiles</taxon>
        <taxon>Ochrophyta</taxon>
        <taxon>Pinguiophyceae</taxon>
        <taxon>Pinguiochrysidales</taxon>
        <taxon>Pinguiochrysidaceae</taxon>
        <taxon>Phaeomonas</taxon>
    </lineage>
</organism>
<evidence type="ECO:0000313" key="2">
    <source>
        <dbReference type="EMBL" id="CAD9263251.1"/>
    </source>
</evidence>
<name>A0A7S1UD07_9STRA</name>
<accession>A0A7S1UD07</accession>
<dbReference type="EMBL" id="HBGJ01034120">
    <property type="protein sequence ID" value="CAD9263251.1"/>
    <property type="molecule type" value="Transcribed_RNA"/>
</dbReference>
<proteinExistence type="predicted"/>
<reference evidence="2" key="1">
    <citation type="submission" date="2021-01" db="EMBL/GenBank/DDBJ databases">
        <authorList>
            <person name="Corre E."/>
            <person name="Pelletier E."/>
            <person name="Niang G."/>
            <person name="Scheremetjew M."/>
            <person name="Finn R."/>
            <person name="Kale V."/>
            <person name="Holt S."/>
            <person name="Cochrane G."/>
            <person name="Meng A."/>
            <person name="Brown T."/>
            <person name="Cohen L."/>
        </authorList>
    </citation>
    <scope>NUCLEOTIDE SEQUENCE</scope>
    <source>
        <strain evidence="2">CCMP2877</strain>
    </source>
</reference>
<feature type="region of interest" description="Disordered" evidence="1">
    <location>
        <begin position="123"/>
        <end position="149"/>
    </location>
</feature>
<protein>
    <submittedName>
        <fullName evidence="2">Uncharacterized protein</fullName>
    </submittedName>
</protein>
<evidence type="ECO:0000256" key="1">
    <source>
        <dbReference type="SAM" id="MobiDB-lite"/>
    </source>
</evidence>
<gene>
    <name evidence="2" type="ORF">PPAR1163_LOCUS21634</name>
</gene>
<feature type="region of interest" description="Disordered" evidence="1">
    <location>
        <begin position="23"/>
        <end position="49"/>
    </location>
</feature>